<name>A0A1H1MNB1_9CELL</name>
<keyword evidence="1" id="KW-1133">Transmembrane helix</keyword>
<evidence type="ECO:0000256" key="1">
    <source>
        <dbReference type="SAM" id="Phobius"/>
    </source>
</evidence>
<keyword evidence="1" id="KW-0812">Transmembrane</keyword>
<feature type="transmembrane region" description="Helical" evidence="1">
    <location>
        <begin position="40"/>
        <end position="64"/>
    </location>
</feature>
<organism evidence="2 3">
    <name type="scientific">Paraoerskovia marina</name>
    <dbReference type="NCBI Taxonomy" id="545619"/>
    <lineage>
        <taxon>Bacteria</taxon>
        <taxon>Bacillati</taxon>
        <taxon>Actinomycetota</taxon>
        <taxon>Actinomycetes</taxon>
        <taxon>Micrococcales</taxon>
        <taxon>Cellulomonadaceae</taxon>
        <taxon>Paraoerskovia</taxon>
    </lineage>
</organism>
<keyword evidence="3" id="KW-1185">Reference proteome</keyword>
<keyword evidence="1" id="KW-0472">Membrane</keyword>
<proteinExistence type="predicted"/>
<dbReference type="Proteomes" id="UP000185663">
    <property type="component" value="Chromosome I"/>
</dbReference>
<dbReference type="STRING" id="545619.SAMN04489860_0293"/>
<accession>A0A1H1MNB1</accession>
<gene>
    <name evidence="2" type="ORF">SAMN04489860_0293</name>
</gene>
<reference evidence="2 3" key="1">
    <citation type="submission" date="2016-10" db="EMBL/GenBank/DDBJ databases">
        <authorList>
            <person name="de Groot N.N."/>
        </authorList>
    </citation>
    <scope>NUCLEOTIDE SEQUENCE [LARGE SCALE GENOMIC DNA]</scope>
    <source>
        <strain evidence="2 3">DSM 22126</strain>
    </source>
</reference>
<protein>
    <submittedName>
        <fullName evidence="2">Uncharacterized protein</fullName>
    </submittedName>
</protein>
<evidence type="ECO:0000313" key="2">
    <source>
        <dbReference type="EMBL" id="SDR88333.1"/>
    </source>
</evidence>
<dbReference type="RefSeq" id="WP_083371310.1">
    <property type="nucleotide sequence ID" value="NZ_LT629776.1"/>
</dbReference>
<dbReference type="AlphaFoldDB" id="A0A1H1MNB1"/>
<evidence type="ECO:0000313" key="3">
    <source>
        <dbReference type="Proteomes" id="UP000185663"/>
    </source>
</evidence>
<dbReference type="EMBL" id="LT629776">
    <property type="protein sequence ID" value="SDR88333.1"/>
    <property type="molecule type" value="Genomic_DNA"/>
</dbReference>
<sequence>MTDDFAARLRASVQSQPVRSTLDPDDVLHASLRTHTRRTFGTAGVAVAACAVMGAAIAVPGGLFDQTTESAPAAATLGGDVLRAGEQPVLVDVDGVVATDKAVGSELSDGTVVLDLGLDSWVGTDERFVVTFPADDQQFPNLEVWSTDAAGLEQLYERGRADSAGLGGMTRISDNQGAFVTLVSPDGAESVIVGGIGPADEVGLRIWDGVGTPEWDTTRDFEEFEAFQQQIYAESLPIPTVRDPYGFYDISVFAAALGEAQVDDVVAIRKGTGHGIWGCDGPCDALTLGTDGTVTSDQPDLDVLLASAVLTPDLEEQALRADVAATRGATLHAECAAPFGTQLEAVVSVDGVESSRTEVPCTGAPVRVLLADLIGDVTVTLDGELDAVREASARLVG</sequence>